<keyword evidence="2" id="KW-0813">Transport</keyword>
<keyword evidence="7 9" id="KW-1133">Transmembrane helix</keyword>
<sequence length="575" mass="63754">MIKLFKGMKKYKFQVVLVFVFTFMKVLAELMLPTLMADIVNIGIRNEDIAFIMKTGVVMLGIALAGTGSDILKAYLSARVSMSFVTDLRRKLFTKVQSLSPGEFDETGTSSLITRTTNDVTQIQNLSIMGLRMMIRAPLMAIGGVIMAVSKNPGLSTLILTVVLVLAALIGIVASITIPLFKKMQTKVDNLNRVLRERLTGIRVIRAFNRTAYERDRFTEANGDLTDNALKVNRIMASMFPMIILLMNFTTIAIVWRGAGSIDVGILEIGDMMAFIQYATMILFALVMMTMMFTMIPRASASAVRINEILDMETAITDPDDAKTPDEKRGLLEFRNVCFKYEGAEENALENISFKAMPGEVTGIIGSTGSGKSTLINMIPRFFDPCDGSIFVDGTDIREMTQRDLRNRIGLVPQKAVLFTGSVRDNIIFGDKTIDEDRLMVSAAVSQSEEFIDTLSDGYNFQISQGGTNLSGGQKQRLSIARALAGRKEIYIFDDSFSALDFKTDAALRRALKKDTEDSTVIIVTQRVNTIMDADNIIVLEKGRLAGMGKHRELMKDNQVYRDIVLSQMSEEESA</sequence>
<evidence type="ECO:0000256" key="3">
    <source>
        <dbReference type="ARBA" id="ARBA00022475"/>
    </source>
</evidence>
<dbReference type="SUPFAM" id="SSF90123">
    <property type="entry name" value="ABC transporter transmembrane region"/>
    <property type="match status" value="1"/>
</dbReference>
<dbReference type="Gene3D" id="3.40.50.300">
    <property type="entry name" value="P-loop containing nucleotide triphosphate hydrolases"/>
    <property type="match status" value="1"/>
</dbReference>
<dbReference type="InterPro" id="IPR011527">
    <property type="entry name" value="ABC1_TM_dom"/>
</dbReference>
<dbReference type="InterPro" id="IPR039421">
    <property type="entry name" value="Type_1_exporter"/>
</dbReference>
<dbReference type="PANTHER" id="PTHR43394">
    <property type="entry name" value="ATP-DEPENDENT PERMEASE MDL1, MITOCHONDRIAL"/>
    <property type="match status" value="1"/>
</dbReference>
<feature type="transmembrane region" description="Helical" evidence="9">
    <location>
        <begin position="133"/>
        <end position="150"/>
    </location>
</feature>
<dbReference type="AlphaFoldDB" id="A0A1M6F3I9"/>
<dbReference type="GO" id="GO:0015421">
    <property type="term" value="F:ABC-type oligopeptide transporter activity"/>
    <property type="evidence" value="ECO:0007669"/>
    <property type="project" value="TreeGrafter"/>
</dbReference>
<dbReference type="Pfam" id="PF00005">
    <property type="entry name" value="ABC_tran"/>
    <property type="match status" value="1"/>
</dbReference>
<dbReference type="InterPro" id="IPR017871">
    <property type="entry name" value="ABC_transporter-like_CS"/>
</dbReference>
<dbReference type="EMBL" id="FQZL01000008">
    <property type="protein sequence ID" value="SHI92216.1"/>
    <property type="molecule type" value="Genomic_DNA"/>
</dbReference>
<dbReference type="SUPFAM" id="SSF52540">
    <property type="entry name" value="P-loop containing nucleoside triphosphate hydrolases"/>
    <property type="match status" value="1"/>
</dbReference>
<dbReference type="SMART" id="SM00382">
    <property type="entry name" value="AAA"/>
    <property type="match status" value="1"/>
</dbReference>
<dbReference type="PROSITE" id="PS50893">
    <property type="entry name" value="ABC_TRANSPORTER_2"/>
    <property type="match status" value="1"/>
</dbReference>
<dbReference type="Pfam" id="PF00664">
    <property type="entry name" value="ABC_membrane"/>
    <property type="match status" value="1"/>
</dbReference>
<dbReference type="InterPro" id="IPR003593">
    <property type="entry name" value="AAA+_ATPase"/>
</dbReference>
<evidence type="ECO:0000256" key="6">
    <source>
        <dbReference type="ARBA" id="ARBA00022840"/>
    </source>
</evidence>
<keyword evidence="6 12" id="KW-0067">ATP-binding</keyword>
<dbReference type="PANTHER" id="PTHR43394:SF1">
    <property type="entry name" value="ATP-BINDING CASSETTE SUB-FAMILY B MEMBER 10, MITOCHONDRIAL"/>
    <property type="match status" value="1"/>
</dbReference>
<dbReference type="Proteomes" id="UP000184052">
    <property type="component" value="Unassembled WGS sequence"/>
</dbReference>
<reference evidence="12 13" key="1">
    <citation type="submission" date="2016-11" db="EMBL/GenBank/DDBJ databases">
        <authorList>
            <person name="Jaros S."/>
            <person name="Januszkiewicz K."/>
            <person name="Wedrychowicz H."/>
        </authorList>
    </citation>
    <scope>NUCLEOTIDE SEQUENCE [LARGE SCALE GENOMIC DNA]</scope>
    <source>
        <strain evidence="12 13">DSM 17477</strain>
    </source>
</reference>
<dbReference type="CDD" id="cd18548">
    <property type="entry name" value="ABC_6TM_Tm287_like"/>
    <property type="match status" value="1"/>
</dbReference>
<keyword evidence="13" id="KW-1185">Reference proteome</keyword>
<evidence type="ECO:0000313" key="12">
    <source>
        <dbReference type="EMBL" id="SHI92216.1"/>
    </source>
</evidence>
<dbReference type="PROSITE" id="PS00211">
    <property type="entry name" value="ABC_TRANSPORTER_1"/>
    <property type="match status" value="1"/>
</dbReference>
<evidence type="ECO:0000256" key="5">
    <source>
        <dbReference type="ARBA" id="ARBA00022741"/>
    </source>
</evidence>
<feature type="transmembrane region" description="Helical" evidence="9">
    <location>
        <begin position="235"/>
        <end position="256"/>
    </location>
</feature>
<dbReference type="STRING" id="1121476.SAMN02745751_01340"/>
<dbReference type="PROSITE" id="PS50929">
    <property type="entry name" value="ABC_TM1F"/>
    <property type="match status" value="1"/>
</dbReference>
<feature type="domain" description="ABC transporter" evidence="10">
    <location>
        <begin position="332"/>
        <end position="567"/>
    </location>
</feature>
<evidence type="ECO:0000256" key="2">
    <source>
        <dbReference type="ARBA" id="ARBA00022448"/>
    </source>
</evidence>
<proteinExistence type="predicted"/>
<dbReference type="FunFam" id="3.40.50.300:FF:000854">
    <property type="entry name" value="Multidrug ABC transporter ATP-binding protein"/>
    <property type="match status" value="1"/>
</dbReference>
<dbReference type="InterPro" id="IPR036640">
    <property type="entry name" value="ABC1_TM_sf"/>
</dbReference>
<organism evidence="12 13">
    <name type="scientific">Dethiosulfatibacter aminovorans DSM 17477</name>
    <dbReference type="NCBI Taxonomy" id="1121476"/>
    <lineage>
        <taxon>Bacteria</taxon>
        <taxon>Bacillati</taxon>
        <taxon>Bacillota</taxon>
        <taxon>Tissierellia</taxon>
        <taxon>Dethiosulfatibacter</taxon>
    </lineage>
</organism>
<keyword evidence="3" id="KW-1003">Cell membrane</keyword>
<keyword evidence="8 9" id="KW-0472">Membrane</keyword>
<feature type="transmembrane region" description="Helical" evidence="9">
    <location>
        <begin position="52"/>
        <end position="72"/>
    </location>
</feature>
<feature type="domain" description="ABC transmembrane type-1" evidence="11">
    <location>
        <begin position="16"/>
        <end position="298"/>
    </location>
</feature>
<dbReference type="OrthoDB" id="9762778at2"/>
<gene>
    <name evidence="12" type="ORF">SAMN02745751_01340</name>
</gene>
<dbReference type="GO" id="GO:0005524">
    <property type="term" value="F:ATP binding"/>
    <property type="evidence" value="ECO:0007669"/>
    <property type="project" value="UniProtKB-KW"/>
</dbReference>
<dbReference type="InterPro" id="IPR027417">
    <property type="entry name" value="P-loop_NTPase"/>
</dbReference>
<feature type="transmembrane region" description="Helical" evidence="9">
    <location>
        <begin position="276"/>
        <end position="296"/>
    </location>
</feature>
<evidence type="ECO:0000313" key="13">
    <source>
        <dbReference type="Proteomes" id="UP000184052"/>
    </source>
</evidence>
<dbReference type="RefSeq" id="WP_073048811.1">
    <property type="nucleotide sequence ID" value="NZ_FQZL01000008.1"/>
</dbReference>
<evidence type="ECO:0000256" key="7">
    <source>
        <dbReference type="ARBA" id="ARBA00022989"/>
    </source>
</evidence>
<dbReference type="GO" id="GO:0016887">
    <property type="term" value="F:ATP hydrolysis activity"/>
    <property type="evidence" value="ECO:0007669"/>
    <property type="project" value="InterPro"/>
</dbReference>
<evidence type="ECO:0000256" key="4">
    <source>
        <dbReference type="ARBA" id="ARBA00022692"/>
    </source>
</evidence>
<keyword evidence="5" id="KW-0547">Nucleotide-binding</keyword>
<evidence type="ECO:0000256" key="9">
    <source>
        <dbReference type="SAM" id="Phobius"/>
    </source>
</evidence>
<comment type="subcellular location">
    <subcellularLocation>
        <location evidence="1">Cell membrane</location>
        <topology evidence="1">Multi-pass membrane protein</topology>
    </subcellularLocation>
</comment>
<evidence type="ECO:0000256" key="1">
    <source>
        <dbReference type="ARBA" id="ARBA00004651"/>
    </source>
</evidence>
<accession>A0A1M6F3I9</accession>
<dbReference type="InterPro" id="IPR003439">
    <property type="entry name" value="ABC_transporter-like_ATP-bd"/>
</dbReference>
<dbReference type="Gene3D" id="1.20.1560.10">
    <property type="entry name" value="ABC transporter type 1, transmembrane domain"/>
    <property type="match status" value="1"/>
</dbReference>
<name>A0A1M6F3I9_9FIRM</name>
<dbReference type="GO" id="GO:0005886">
    <property type="term" value="C:plasma membrane"/>
    <property type="evidence" value="ECO:0007669"/>
    <property type="project" value="UniProtKB-SubCell"/>
</dbReference>
<evidence type="ECO:0000259" key="11">
    <source>
        <dbReference type="PROSITE" id="PS50929"/>
    </source>
</evidence>
<evidence type="ECO:0000256" key="8">
    <source>
        <dbReference type="ARBA" id="ARBA00023136"/>
    </source>
</evidence>
<protein>
    <submittedName>
        <fullName evidence="12">ATP-binding cassette, subfamily B</fullName>
    </submittedName>
</protein>
<keyword evidence="4 9" id="KW-0812">Transmembrane</keyword>
<feature type="transmembrane region" description="Helical" evidence="9">
    <location>
        <begin position="156"/>
        <end position="181"/>
    </location>
</feature>
<evidence type="ECO:0000259" key="10">
    <source>
        <dbReference type="PROSITE" id="PS50893"/>
    </source>
</evidence>